<evidence type="ECO:0000313" key="3">
    <source>
        <dbReference type="Proteomes" id="UP000250235"/>
    </source>
</evidence>
<feature type="region of interest" description="Disordered" evidence="1">
    <location>
        <begin position="1"/>
        <end position="40"/>
    </location>
</feature>
<dbReference type="OrthoDB" id="2272416at2759"/>
<dbReference type="Proteomes" id="UP000250235">
    <property type="component" value="Unassembled WGS sequence"/>
</dbReference>
<proteinExistence type="predicted"/>
<evidence type="ECO:0000256" key="1">
    <source>
        <dbReference type="SAM" id="MobiDB-lite"/>
    </source>
</evidence>
<accession>A0A2Z7BVY4</accession>
<dbReference type="AlphaFoldDB" id="A0A2Z7BVY4"/>
<evidence type="ECO:0008006" key="4">
    <source>
        <dbReference type="Google" id="ProtNLM"/>
    </source>
</evidence>
<sequence length="242" mass="27670">MPPRRVRGRTTRRTVEESRAPGSDEDVEQPSEPLRRRARKAEVEDVTRQIGEMEFVLARFQRTNPPTFSGTEGGLMVEGWLEHMEQLFDAVEYSQERRLTLAVLQLRKNAQRWWKGTTHQSASHNVAFNQLDQCINWQINSVSLYTSTVYQPRKSSVRDLQPVSPSQLGGRHSNLVVTTPMIALDFSGTTHQSASHNVAFNQADFTTRNIAMSKLKAAKVAQFVPPTTDFYLNRYNKARQHK</sequence>
<reference evidence="2 3" key="1">
    <citation type="journal article" date="2015" name="Proc. Natl. Acad. Sci. U.S.A.">
        <title>The resurrection genome of Boea hygrometrica: A blueprint for survival of dehydration.</title>
        <authorList>
            <person name="Xiao L."/>
            <person name="Yang G."/>
            <person name="Zhang L."/>
            <person name="Yang X."/>
            <person name="Zhao S."/>
            <person name="Ji Z."/>
            <person name="Zhou Q."/>
            <person name="Hu M."/>
            <person name="Wang Y."/>
            <person name="Chen M."/>
            <person name="Xu Y."/>
            <person name="Jin H."/>
            <person name="Xiao X."/>
            <person name="Hu G."/>
            <person name="Bao F."/>
            <person name="Hu Y."/>
            <person name="Wan P."/>
            <person name="Li L."/>
            <person name="Deng X."/>
            <person name="Kuang T."/>
            <person name="Xiang C."/>
            <person name="Zhu J.K."/>
            <person name="Oliver M.J."/>
            <person name="He Y."/>
        </authorList>
    </citation>
    <scope>NUCLEOTIDE SEQUENCE [LARGE SCALE GENOMIC DNA]</scope>
    <source>
        <strain evidence="3">cv. XS01</strain>
    </source>
</reference>
<protein>
    <recommendedName>
        <fullName evidence="4">Retrotransposon gag domain-containing protein</fullName>
    </recommendedName>
</protein>
<gene>
    <name evidence="2" type="ORF">F511_19529</name>
</gene>
<feature type="compositionally biased region" description="Basic residues" evidence="1">
    <location>
        <begin position="1"/>
        <end position="12"/>
    </location>
</feature>
<evidence type="ECO:0000313" key="2">
    <source>
        <dbReference type="EMBL" id="KZV38731.1"/>
    </source>
</evidence>
<name>A0A2Z7BVY4_9LAMI</name>
<keyword evidence="3" id="KW-1185">Reference proteome</keyword>
<dbReference type="EMBL" id="KV001745">
    <property type="protein sequence ID" value="KZV38731.1"/>
    <property type="molecule type" value="Genomic_DNA"/>
</dbReference>
<organism evidence="2 3">
    <name type="scientific">Dorcoceras hygrometricum</name>
    <dbReference type="NCBI Taxonomy" id="472368"/>
    <lineage>
        <taxon>Eukaryota</taxon>
        <taxon>Viridiplantae</taxon>
        <taxon>Streptophyta</taxon>
        <taxon>Embryophyta</taxon>
        <taxon>Tracheophyta</taxon>
        <taxon>Spermatophyta</taxon>
        <taxon>Magnoliopsida</taxon>
        <taxon>eudicotyledons</taxon>
        <taxon>Gunneridae</taxon>
        <taxon>Pentapetalae</taxon>
        <taxon>asterids</taxon>
        <taxon>lamiids</taxon>
        <taxon>Lamiales</taxon>
        <taxon>Gesneriaceae</taxon>
        <taxon>Didymocarpoideae</taxon>
        <taxon>Trichosporeae</taxon>
        <taxon>Loxocarpinae</taxon>
        <taxon>Dorcoceras</taxon>
    </lineage>
</organism>